<evidence type="ECO:0000256" key="2">
    <source>
        <dbReference type="ARBA" id="ARBA00008108"/>
    </source>
</evidence>
<accession>G1PPR1</accession>
<evidence type="ECO:0000256" key="3">
    <source>
        <dbReference type="ARBA" id="ARBA00022692"/>
    </source>
</evidence>
<comment type="similarity">
    <text evidence="2">Belongs to the TEX28 family.</text>
</comment>
<dbReference type="Proteomes" id="UP000001074">
    <property type="component" value="Unassembled WGS sequence"/>
</dbReference>
<dbReference type="FunCoup" id="G1PPR1">
    <property type="interactions" value="113"/>
</dbReference>
<keyword evidence="10" id="KW-1185">Reference proteome</keyword>
<evidence type="ECO:0000256" key="7">
    <source>
        <dbReference type="SAM" id="MobiDB-lite"/>
    </source>
</evidence>
<reference evidence="9 10" key="1">
    <citation type="journal article" date="2011" name="Nature">
        <title>A high-resolution map of human evolutionary constraint using 29 mammals.</title>
        <authorList>
            <person name="Lindblad-Toh K."/>
            <person name="Garber M."/>
            <person name="Zuk O."/>
            <person name="Lin M.F."/>
            <person name="Parker B.J."/>
            <person name="Washietl S."/>
            <person name="Kheradpour P."/>
            <person name="Ernst J."/>
            <person name="Jordan G."/>
            <person name="Mauceli E."/>
            <person name="Ward L.D."/>
            <person name="Lowe C.B."/>
            <person name="Holloway A.K."/>
            <person name="Clamp M."/>
            <person name="Gnerre S."/>
            <person name="Alfoldi J."/>
            <person name="Beal K."/>
            <person name="Chang J."/>
            <person name="Clawson H."/>
            <person name="Cuff J."/>
            <person name="Di Palma F."/>
            <person name="Fitzgerald S."/>
            <person name="Flicek P."/>
            <person name="Guttman M."/>
            <person name="Hubisz M.J."/>
            <person name="Jaffe D.B."/>
            <person name="Jungreis I."/>
            <person name="Kent W.J."/>
            <person name="Kostka D."/>
            <person name="Lara M."/>
            <person name="Martins A.L."/>
            <person name="Massingham T."/>
            <person name="Moltke I."/>
            <person name="Raney B.J."/>
            <person name="Rasmussen M.D."/>
            <person name="Robinson J."/>
            <person name="Stark A."/>
            <person name="Vilella A.J."/>
            <person name="Wen J."/>
            <person name="Xie X."/>
            <person name="Zody M.C."/>
            <person name="Baldwin J."/>
            <person name="Bloom T."/>
            <person name="Chin C.W."/>
            <person name="Heiman D."/>
            <person name="Nicol R."/>
            <person name="Nusbaum C."/>
            <person name="Young S."/>
            <person name="Wilkinson J."/>
            <person name="Worley K.C."/>
            <person name="Kovar C.L."/>
            <person name="Muzny D.M."/>
            <person name="Gibbs R.A."/>
            <person name="Cree A."/>
            <person name="Dihn H.H."/>
            <person name="Fowler G."/>
            <person name="Jhangiani S."/>
            <person name="Joshi V."/>
            <person name="Lee S."/>
            <person name="Lewis L.R."/>
            <person name="Nazareth L.V."/>
            <person name="Okwuonu G."/>
            <person name="Santibanez J."/>
            <person name="Warren W.C."/>
            <person name="Mardis E.R."/>
            <person name="Weinstock G.M."/>
            <person name="Wilson R.K."/>
            <person name="Delehaunty K."/>
            <person name="Dooling D."/>
            <person name="Fronik C."/>
            <person name="Fulton L."/>
            <person name="Fulton B."/>
            <person name="Graves T."/>
            <person name="Minx P."/>
            <person name="Sodergren E."/>
            <person name="Birney E."/>
            <person name="Margulies E.H."/>
            <person name="Herrero J."/>
            <person name="Green E.D."/>
            <person name="Haussler D."/>
            <person name="Siepel A."/>
            <person name="Goldman N."/>
            <person name="Pollard K.S."/>
            <person name="Pedersen J.S."/>
            <person name="Lander E.S."/>
            <person name="Kellis M."/>
        </authorList>
    </citation>
    <scope>NUCLEOTIDE SEQUENCE [LARGE SCALE GENOMIC DNA]</scope>
</reference>
<keyword evidence="6 8" id="KW-0472">Membrane</keyword>
<dbReference type="PANTHER" id="PTHR17613:SF10">
    <property type="entry name" value="TESTIS-SPECIFIC PROTEIN TEX28"/>
    <property type="match status" value="1"/>
</dbReference>
<protein>
    <submittedName>
        <fullName evidence="9">Testis expressed 28</fullName>
    </submittedName>
</protein>
<comment type="subcellular location">
    <subcellularLocation>
        <location evidence="1">Membrane</location>
    </subcellularLocation>
</comment>
<evidence type="ECO:0000313" key="10">
    <source>
        <dbReference type="Proteomes" id="UP000001074"/>
    </source>
</evidence>
<feature type="compositionally biased region" description="Basic and acidic residues" evidence="7">
    <location>
        <begin position="125"/>
        <end position="138"/>
    </location>
</feature>
<gene>
    <name evidence="9" type="primary">TEX28</name>
</gene>
<dbReference type="AlphaFoldDB" id="G1PPR1"/>
<evidence type="ECO:0000256" key="1">
    <source>
        <dbReference type="ARBA" id="ARBA00004370"/>
    </source>
</evidence>
<dbReference type="PANTHER" id="PTHR17613">
    <property type="entry name" value="CEREBRAL PROTEIN-11-RELATED"/>
    <property type="match status" value="1"/>
</dbReference>
<dbReference type="InterPro" id="IPR019394">
    <property type="entry name" value="TEX28/TMCC"/>
</dbReference>
<dbReference type="GO" id="GO:0012505">
    <property type="term" value="C:endomembrane system"/>
    <property type="evidence" value="ECO:0007669"/>
    <property type="project" value="TreeGrafter"/>
</dbReference>
<proteinExistence type="inferred from homology"/>
<dbReference type="GeneTree" id="ENSGT00940000162843"/>
<dbReference type="eggNOG" id="KOG3850">
    <property type="taxonomic scope" value="Eukaryota"/>
</dbReference>
<evidence type="ECO:0000256" key="6">
    <source>
        <dbReference type="ARBA" id="ARBA00023136"/>
    </source>
</evidence>
<dbReference type="OMA" id="QNLACTE"/>
<keyword evidence="5" id="KW-0175">Coiled coil</keyword>
<dbReference type="HOGENOM" id="CLU_019951_0_1_1"/>
<evidence type="ECO:0000256" key="8">
    <source>
        <dbReference type="SAM" id="Phobius"/>
    </source>
</evidence>
<feature type="region of interest" description="Disordered" evidence="7">
    <location>
        <begin position="125"/>
        <end position="173"/>
    </location>
</feature>
<dbReference type="Ensembl" id="ENSMLUT00000014305.2">
    <property type="protein sequence ID" value="ENSMLUP00000013011.2"/>
    <property type="gene ID" value="ENSMLUG00000014304.2"/>
</dbReference>
<dbReference type="EMBL" id="AAPE02015459">
    <property type="status" value="NOT_ANNOTATED_CDS"/>
    <property type="molecule type" value="Genomic_DNA"/>
</dbReference>
<evidence type="ECO:0000313" key="9">
    <source>
        <dbReference type="Ensembl" id="ENSMLUP00000013011.2"/>
    </source>
</evidence>
<evidence type="ECO:0000256" key="4">
    <source>
        <dbReference type="ARBA" id="ARBA00022989"/>
    </source>
</evidence>
<name>G1PPR1_MYOLU</name>
<dbReference type="InParanoid" id="G1PPR1"/>
<keyword evidence="4 8" id="KW-1133">Transmembrane helix</keyword>
<dbReference type="STRING" id="59463.ENSMLUP00000013011"/>
<feature type="transmembrane region" description="Helical" evidence="8">
    <location>
        <begin position="325"/>
        <end position="351"/>
    </location>
</feature>
<evidence type="ECO:0000256" key="5">
    <source>
        <dbReference type="ARBA" id="ARBA00023054"/>
    </source>
</evidence>
<reference evidence="9" key="3">
    <citation type="submission" date="2025-09" db="UniProtKB">
        <authorList>
            <consortium name="Ensembl"/>
        </authorList>
    </citation>
    <scope>IDENTIFICATION</scope>
</reference>
<dbReference type="Pfam" id="PF10267">
    <property type="entry name" value="Tmemb_cc2"/>
    <property type="match status" value="2"/>
</dbReference>
<keyword evidence="3 8" id="KW-0812">Transmembrane</keyword>
<dbReference type="GO" id="GO:0016020">
    <property type="term" value="C:membrane"/>
    <property type="evidence" value="ECO:0007669"/>
    <property type="project" value="UniProtKB-SubCell"/>
</dbReference>
<sequence>FAMQEEYIKSPSATLPSDIRSCRSLSPSKEGFSDHSSLLHGEMARNLQKSIKHRTLYLLEQLRVEKASRDQNTVSYLKLVSKADQRQALHIRQAFEKVNQRASATIAQIERRLHQCRQQLQELEKGCQPKGSVAKEESSSDNGRQPWEKAPFLEAPKPGGKDGLATNPSDRPFPLERQLWASQQATSSESQANLLLQKVKEELKEAQKVHLGLQVSFQGLKEMYLTDLQLSLECLQEEKCRQTLMAERVNEHLQRHLDEIYCLKQNLAYAEEKMAYLSYEKAKEIWNVMETFKRRIAKLETLQQVTQPNMTENLRNCPQKLVFQFLNLLLTLATIFLVFISAVCTFPLTLLNSRLRMCSVMVLIGVGALAWQKWHAIPATDWQVWVASRWRLYSKDAKPLPGGP</sequence>
<reference evidence="9" key="2">
    <citation type="submission" date="2025-08" db="UniProtKB">
        <authorList>
            <consortium name="Ensembl"/>
        </authorList>
    </citation>
    <scope>IDENTIFICATION</scope>
</reference>
<organism evidence="9 10">
    <name type="scientific">Myotis lucifugus</name>
    <name type="common">Little brown bat</name>
    <dbReference type="NCBI Taxonomy" id="59463"/>
    <lineage>
        <taxon>Eukaryota</taxon>
        <taxon>Metazoa</taxon>
        <taxon>Chordata</taxon>
        <taxon>Craniata</taxon>
        <taxon>Vertebrata</taxon>
        <taxon>Euteleostomi</taxon>
        <taxon>Mammalia</taxon>
        <taxon>Eutheria</taxon>
        <taxon>Laurasiatheria</taxon>
        <taxon>Chiroptera</taxon>
        <taxon>Yangochiroptera</taxon>
        <taxon>Vespertilionidae</taxon>
        <taxon>Myotis</taxon>
    </lineage>
</organism>